<reference evidence="4" key="1">
    <citation type="submission" date="2021-01" db="EMBL/GenBank/DDBJ databases">
        <title>Modified the classification status of verrucomicrobia.</title>
        <authorList>
            <person name="Feng X."/>
        </authorList>
    </citation>
    <scope>NUCLEOTIDE SEQUENCE</scope>
    <source>
        <strain evidence="4">5K15</strain>
    </source>
</reference>
<dbReference type="InterPro" id="IPR054363">
    <property type="entry name" value="GH95_cat"/>
</dbReference>
<protein>
    <recommendedName>
        <fullName evidence="6">Alpha-L-fucosidase</fullName>
    </recommendedName>
</protein>
<accession>A0AAE2SDJ1</accession>
<evidence type="ECO:0000313" key="5">
    <source>
        <dbReference type="Proteomes" id="UP000634206"/>
    </source>
</evidence>
<dbReference type="PANTHER" id="PTHR31084">
    <property type="entry name" value="ALPHA-L-FUCOSIDASE 2"/>
    <property type="match status" value="1"/>
</dbReference>
<organism evidence="4 5">
    <name type="scientific">Oceaniferula flava</name>
    <dbReference type="NCBI Taxonomy" id="2800421"/>
    <lineage>
        <taxon>Bacteria</taxon>
        <taxon>Pseudomonadati</taxon>
        <taxon>Verrucomicrobiota</taxon>
        <taxon>Verrucomicrobiia</taxon>
        <taxon>Verrucomicrobiales</taxon>
        <taxon>Verrucomicrobiaceae</taxon>
        <taxon>Oceaniferula</taxon>
    </lineage>
</organism>
<proteinExistence type="predicted"/>
<evidence type="ECO:0008006" key="6">
    <source>
        <dbReference type="Google" id="ProtNLM"/>
    </source>
</evidence>
<dbReference type="Proteomes" id="UP000634206">
    <property type="component" value="Unassembled WGS sequence"/>
</dbReference>
<evidence type="ECO:0000259" key="3">
    <source>
        <dbReference type="Pfam" id="PF22124"/>
    </source>
</evidence>
<dbReference type="AlphaFoldDB" id="A0AAE2SDJ1"/>
<comment type="caution">
    <text evidence="4">The sequence shown here is derived from an EMBL/GenBank/DDBJ whole genome shotgun (WGS) entry which is preliminary data.</text>
</comment>
<gene>
    <name evidence="4" type="ORF">JIN83_07945</name>
</gene>
<dbReference type="InterPro" id="IPR049053">
    <property type="entry name" value="AFCA-like_C"/>
</dbReference>
<dbReference type="InterPro" id="IPR012341">
    <property type="entry name" value="6hp_glycosidase-like_sf"/>
</dbReference>
<dbReference type="Pfam" id="PF22124">
    <property type="entry name" value="Glyco_hydro_95_cat"/>
    <property type="match status" value="1"/>
</dbReference>
<keyword evidence="5" id="KW-1185">Reference proteome</keyword>
<feature type="domain" description="Alpha fucosidase A-like C-terminal" evidence="2">
    <location>
        <begin position="648"/>
        <end position="734"/>
    </location>
</feature>
<dbReference type="InterPro" id="IPR008928">
    <property type="entry name" value="6-hairpin_glycosidase_sf"/>
</dbReference>
<feature type="chain" id="PRO_5041937951" description="Alpha-L-fucosidase" evidence="1">
    <location>
        <begin position="26"/>
        <end position="768"/>
    </location>
</feature>
<feature type="signal peptide" evidence="1">
    <location>
        <begin position="1"/>
        <end position="25"/>
    </location>
</feature>
<evidence type="ECO:0000259" key="2">
    <source>
        <dbReference type="Pfam" id="PF21307"/>
    </source>
</evidence>
<sequence>MIKNALLLSLALASSSLLTTTSLQAETPDRVPDIDAVNWGEMLARHDLIWNQLPKRWDEAPFLGNGEQGTMMYQLNPRTLRWDVGCSAAHDHRPMAKDDLTEKNVTVLNRGRHFIGHLEIRLPANLSGGSSRLDLWNAEATGTLEAKAGKVEWHTIAHANEPVMRFELKGSGSLKDTKFSYVPHAATNPRAQRAKIPRTPANPVAVVSELPDGVHTSVHNLHAGGQTAVAWKQIQSGGSTRLWLSVKHSFPGKEASSMAVAAVRKAAKADQAEWLAAHRTWWHDFYPASFVSTGDPYWDSFYWVQQYKIASATRDKGWIMDNQGPWLQPTAWNALWWNLNVQVAHSNGTTANRREMVSALSHRLDILRDNLALNVAPKYRADSYSIGRNTSNWDLLGYSGEPGKGRPKFDASIGRECGNLIWAMHNVDMEYRYWQDKELRDKVLYPILLKAVNYYRHFLTEGADGLLHLPKTYSPEYRIAEDCSYDIDLLRWGNNRLLELAAEQGLTEKDEPLIKEWKTIQAKLTPTHVNETGFMIGKNVALTGGHRHWSHLLSIYPLRTITPENDKDRELILRSLNHWHSFKKGGAGYSVTGGSCMASLLGDGDRALEFLNRLKRFLRANTFYSEIGLPVIETPIHGATAMQEMLLQSWGERLRIFPAVPKQWPDVQFHQLRGEGAYLVSARRENDRTSWALIQSEAGGTVEVDAQIANAQWTSSKGVKVTKSGNGIYQITTEPRNWVLFWPKGTAQPKVKVTAIPLRGKPHRFGQP</sequence>
<dbReference type="SUPFAM" id="SSF48208">
    <property type="entry name" value="Six-hairpin glycosidases"/>
    <property type="match status" value="1"/>
</dbReference>
<dbReference type="Gene3D" id="1.50.10.10">
    <property type="match status" value="1"/>
</dbReference>
<dbReference type="PANTHER" id="PTHR31084:SF0">
    <property type="entry name" value="ALPHA-L-FUCOSIDASE 2"/>
    <property type="match status" value="1"/>
</dbReference>
<evidence type="ECO:0000256" key="1">
    <source>
        <dbReference type="SAM" id="SignalP"/>
    </source>
</evidence>
<dbReference type="RefSeq" id="WP_309489499.1">
    <property type="nucleotide sequence ID" value="NZ_JAENIG010000004.1"/>
</dbReference>
<evidence type="ECO:0000313" key="4">
    <source>
        <dbReference type="EMBL" id="MBK1854889.1"/>
    </source>
</evidence>
<dbReference type="Pfam" id="PF21307">
    <property type="entry name" value="Glyco_hydro_95_C"/>
    <property type="match status" value="1"/>
</dbReference>
<keyword evidence="1" id="KW-0732">Signal</keyword>
<name>A0AAE2SDJ1_9BACT</name>
<dbReference type="GO" id="GO:0004560">
    <property type="term" value="F:alpha-L-fucosidase activity"/>
    <property type="evidence" value="ECO:0007669"/>
    <property type="project" value="TreeGrafter"/>
</dbReference>
<dbReference type="GO" id="GO:0005975">
    <property type="term" value="P:carbohydrate metabolic process"/>
    <property type="evidence" value="ECO:0007669"/>
    <property type="project" value="InterPro"/>
</dbReference>
<dbReference type="EMBL" id="JAENIG010000004">
    <property type="protein sequence ID" value="MBK1854889.1"/>
    <property type="molecule type" value="Genomic_DNA"/>
</dbReference>
<feature type="domain" description="Glycosyl hydrolase family 95 catalytic" evidence="3">
    <location>
        <begin position="306"/>
        <end position="616"/>
    </location>
</feature>